<dbReference type="Proteomes" id="UP000613011">
    <property type="component" value="Unassembled WGS sequence"/>
</dbReference>
<keyword evidence="1" id="KW-0812">Transmembrane</keyword>
<comment type="caution">
    <text evidence="2">The sequence shown here is derived from an EMBL/GenBank/DDBJ whole genome shotgun (WGS) entry which is preliminary data.</text>
</comment>
<dbReference type="InterPro" id="IPR031982">
    <property type="entry name" value="PilE-like"/>
</dbReference>
<dbReference type="Gene3D" id="3.30.700.10">
    <property type="entry name" value="Glycoprotein, Type 4 Pilin"/>
    <property type="match status" value="1"/>
</dbReference>
<dbReference type="Pfam" id="PF07963">
    <property type="entry name" value="N_methyl"/>
    <property type="match status" value="1"/>
</dbReference>
<name>A0A937D701_9BURK</name>
<protein>
    <submittedName>
        <fullName evidence="2">Type IV pilin protein</fullName>
    </submittedName>
</protein>
<dbReference type="AlphaFoldDB" id="A0A937D701"/>
<gene>
    <name evidence="2" type="ORF">JI739_21000</name>
</gene>
<keyword evidence="3" id="KW-1185">Reference proteome</keyword>
<organism evidence="2 3">
    <name type="scientific">Ramlibacter aurantiacus</name>
    <dbReference type="NCBI Taxonomy" id="2801330"/>
    <lineage>
        <taxon>Bacteria</taxon>
        <taxon>Pseudomonadati</taxon>
        <taxon>Pseudomonadota</taxon>
        <taxon>Betaproteobacteria</taxon>
        <taxon>Burkholderiales</taxon>
        <taxon>Comamonadaceae</taxon>
        <taxon>Ramlibacter</taxon>
    </lineage>
</organism>
<accession>A0A937D701</accession>
<dbReference type="GO" id="GO:0043683">
    <property type="term" value="P:type IV pilus assembly"/>
    <property type="evidence" value="ECO:0007669"/>
    <property type="project" value="InterPro"/>
</dbReference>
<evidence type="ECO:0000313" key="3">
    <source>
        <dbReference type="Proteomes" id="UP000613011"/>
    </source>
</evidence>
<dbReference type="Pfam" id="PF16732">
    <property type="entry name" value="ComP_DUS"/>
    <property type="match status" value="1"/>
</dbReference>
<dbReference type="InterPro" id="IPR045584">
    <property type="entry name" value="Pilin-like"/>
</dbReference>
<dbReference type="PROSITE" id="PS00409">
    <property type="entry name" value="PROKAR_NTER_METHYL"/>
    <property type="match status" value="1"/>
</dbReference>
<dbReference type="RefSeq" id="WP_201685970.1">
    <property type="nucleotide sequence ID" value="NZ_JAEQNA010000010.1"/>
</dbReference>
<evidence type="ECO:0000313" key="2">
    <source>
        <dbReference type="EMBL" id="MBL0422827.1"/>
    </source>
</evidence>
<dbReference type="InterPro" id="IPR012902">
    <property type="entry name" value="N_methyl_site"/>
</dbReference>
<reference evidence="2" key="1">
    <citation type="submission" date="2021-01" db="EMBL/GenBank/DDBJ databases">
        <title>Ramlibacter sp. strain AW1 16S ribosomal RNA gene Genome sequencing and assembly.</title>
        <authorList>
            <person name="Kang M."/>
        </authorList>
    </citation>
    <scope>NUCLEOTIDE SEQUENCE</scope>
    <source>
        <strain evidence="2">AW1</strain>
    </source>
</reference>
<keyword evidence="1" id="KW-1133">Transmembrane helix</keyword>
<sequence>MNFPRRPSRGFTLIELLITVAVVAILVSVAYPSYTAHVLKSRRAEAQQVLMDAASRQQQWLLDTRRYATEAELKAGTGGLNIPNSVAANYTLVFDAPVPAAGVAPTFTITATPQGAQDRDTCKPLTIANTGVKTPATCW</sequence>
<proteinExistence type="predicted"/>
<dbReference type="SUPFAM" id="SSF54523">
    <property type="entry name" value="Pili subunits"/>
    <property type="match status" value="1"/>
</dbReference>
<feature type="transmembrane region" description="Helical" evidence="1">
    <location>
        <begin position="12"/>
        <end position="34"/>
    </location>
</feature>
<dbReference type="NCBIfam" id="TIGR02532">
    <property type="entry name" value="IV_pilin_GFxxxE"/>
    <property type="match status" value="1"/>
</dbReference>
<evidence type="ECO:0000256" key="1">
    <source>
        <dbReference type="SAM" id="Phobius"/>
    </source>
</evidence>
<dbReference type="EMBL" id="JAEQNA010000010">
    <property type="protein sequence ID" value="MBL0422827.1"/>
    <property type="molecule type" value="Genomic_DNA"/>
</dbReference>
<keyword evidence="1" id="KW-0472">Membrane</keyword>